<dbReference type="Pfam" id="PF00583">
    <property type="entry name" value="Acetyltransf_1"/>
    <property type="match status" value="1"/>
</dbReference>
<evidence type="ECO:0000313" key="5">
    <source>
        <dbReference type="Proteomes" id="UP000007013"/>
    </source>
</evidence>
<protein>
    <submittedName>
        <fullName evidence="4">GCN5-related N-acetyltransferase</fullName>
    </submittedName>
</protein>
<dbReference type="PROSITE" id="PS51186">
    <property type="entry name" value="GNAT"/>
    <property type="match status" value="1"/>
</dbReference>
<dbReference type="InterPro" id="IPR000182">
    <property type="entry name" value="GNAT_dom"/>
</dbReference>
<dbReference type="RefSeq" id="WP_012376363.1">
    <property type="nucleotide sequence ID" value="NC_010571.1"/>
</dbReference>
<dbReference type="eggNOG" id="COG1247">
    <property type="taxonomic scope" value="Bacteria"/>
</dbReference>
<evidence type="ECO:0000256" key="1">
    <source>
        <dbReference type="ARBA" id="ARBA00022679"/>
    </source>
</evidence>
<gene>
    <name evidence="4" type="ordered locus">Oter_3557</name>
</gene>
<dbReference type="Proteomes" id="UP000007013">
    <property type="component" value="Chromosome"/>
</dbReference>
<dbReference type="PANTHER" id="PTHR43072">
    <property type="entry name" value="N-ACETYLTRANSFERASE"/>
    <property type="match status" value="1"/>
</dbReference>
<evidence type="ECO:0000259" key="3">
    <source>
        <dbReference type="PROSITE" id="PS51186"/>
    </source>
</evidence>
<keyword evidence="5" id="KW-1185">Reference proteome</keyword>
<organism evidence="4 5">
    <name type="scientific">Opitutus terrae (strain DSM 11246 / JCM 15787 / PB90-1)</name>
    <dbReference type="NCBI Taxonomy" id="452637"/>
    <lineage>
        <taxon>Bacteria</taxon>
        <taxon>Pseudomonadati</taxon>
        <taxon>Verrucomicrobiota</taxon>
        <taxon>Opitutia</taxon>
        <taxon>Opitutales</taxon>
        <taxon>Opitutaceae</taxon>
        <taxon>Opitutus</taxon>
    </lineage>
</organism>
<keyword evidence="2" id="KW-0012">Acyltransferase</keyword>
<dbReference type="HOGENOM" id="CLU_013985_4_3_0"/>
<dbReference type="CDD" id="cd04301">
    <property type="entry name" value="NAT_SF"/>
    <property type="match status" value="1"/>
</dbReference>
<sequence length="176" mass="19507">MTPVDPEVLPPGIIVRDAQASDLPAIVSIYNEIIPGRMVTADLDLVTVESRLPWLQLHNPAHHPVWVVEENGAVIAWLSFDTFYPRPAYDGTAMLAIYVTKARRGSGLGRMLLTRAMRHAPKLGIRVLLGYIFAHNEPSLKLFAAHGFGRWAHLPGVAQLDGIDRDVIIMGKRVME</sequence>
<dbReference type="GO" id="GO:0016747">
    <property type="term" value="F:acyltransferase activity, transferring groups other than amino-acyl groups"/>
    <property type="evidence" value="ECO:0007669"/>
    <property type="project" value="InterPro"/>
</dbReference>
<dbReference type="STRING" id="452637.Oter_3557"/>
<keyword evidence="1 4" id="KW-0808">Transferase</keyword>
<dbReference type="PANTHER" id="PTHR43072:SF23">
    <property type="entry name" value="UPF0039 PROTEIN C11D3.02C"/>
    <property type="match status" value="1"/>
</dbReference>
<dbReference type="KEGG" id="ote:Oter_3557"/>
<dbReference type="EMBL" id="CP001032">
    <property type="protein sequence ID" value="ACB76834.1"/>
    <property type="molecule type" value="Genomic_DNA"/>
</dbReference>
<name>B1ZW82_OPITP</name>
<reference evidence="4 5" key="1">
    <citation type="journal article" date="2011" name="J. Bacteriol.">
        <title>Genome sequence of the verrucomicrobium Opitutus terrae PB90-1, an abundant inhabitant of rice paddy soil ecosystems.</title>
        <authorList>
            <person name="van Passel M.W."/>
            <person name="Kant R."/>
            <person name="Palva A."/>
            <person name="Copeland A."/>
            <person name="Lucas S."/>
            <person name="Lapidus A."/>
            <person name="Glavina del Rio T."/>
            <person name="Pitluck S."/>
            <person name="Goltsman E."/>
            <person name="Clum A."/>
            <person name="Sun H."/>
            <person name="Schmutz J."/>
            <person name="Larimer F.W."/>
            <person name="Land M.L."/>
            <person name="Hauser L."/>
            <person name="Kyrpides N."/>
            <person name="Mikhailova N."/>
            <person name="Richardson P.P."/>
            <person name="Janssen P.H."/>
            <person name="de Vos W.M."/>
            <person name="Smidt H."/>
        </authorList>
    </citation>
    <scope>NUCLEOTIDE SEQUENCE [LARGE SCALE GENOMIC DNA]</scope>
    <source>
        <strain evidence="5">DSM 11246 / JCM 15787 / PB90-1</strain>
    </source>
</reference>
<evidence type="ECO:0000256" key="2">
    <source>
        <dbReference type="ARBA" id="ARBA00023315"/>
    </source>
</evidence>
<proteinExistence type="predicted"/>
<feature type="domain" description="N-acetyltransferase" evidence="3">
    <location>
        <begin position="13"/>
        <end position="175"/>
    </location>
</feature>
<dbReference type="Gene3D" id="3.40.630.30">
    <property type="match status" value="1"/>
</dbReference>
<dbReference type="InterPro" id="IPR016181">
    <property type="entry name" value="Acyl_CoA_acyltransferase"/>
</dbReference>
<accession>B1ZW82</accession>
<dbReference type="SUPFAM" id="SSF55729">
    <property type="entry name" value="Acyl-CoA N-acyltransferases (Nat)"/>
    <property type="match status" value="1"/>
</dbReference>
<dbReference type="AlphaFoldDB" id="B1ZW82"/>
<evidence type="ECO:0000313" key="4">
    <source>
        <dbReference type="EMBL" id="ACB76834.1"/>
    </source>
</evidence>